<protein>
    <submittedName>
        <fullName evidence="10">Uncharacterized protein</fullName>
    </submittedName>
</protein>
<evidence type="ECO:0000256" key="9">
    <source>
        <dbReference type="SAM" id="MobiDB-lite"/>
    </source>
</evidence>
<feature type="region of interest" description="Disordered" evidence="9">
    <location>
        <begin position="317"/>
        <end position="414"/>
    </location>
</feature>
<accession>A0A3E2GR50</accession>
<gene>
    <name evidence="10" type="ORF">B7463_g12746</name>
</gene>
<feature type="compositionally biased region" description="Low complexity" evidence="9">
    <location>
        <begin position="445"/>
        <end position="454"/>
    </location>
</feature>
<dbReference type="InterPro" id="IPR013734">
    <property type="entry name" value="TF_Nrm1/Whi5"/>
</dbReference>
<feature type="non-terminal residue" evidence="10">
    <location>
        <position position="1"/>
    </location>
</feature>
<keyword evidence="7" id="KW-0804">Transcription</keyword>
<feature type="compositionally biased region" description="Low complexity" evidence="9">
    <location>
        <begin position="105"/>
        <end position="116"/>
    </location>
</feature>
<feature type="region of interest" description="Disordered" evidence="9">
    <location>
        <begin position="642"/>
        <end position="674"/>
    </location>
</feature>
<feature type="region of interest" description="Disordered" evidence="9">
    <location>
        <begin position="16"/>
        <end position="83"/>
    </location>
</feature>
<dbReference type="PANTHER" id="PTHR28246:SF1">
    <property type="entry name" value="G1-SPECIFIC TRANSCRIPTIONAL REPRESSOR WHI5-RELATED"/>
    <property type="match status" value="1"/>
</dbReference>
<proteinExistence type="inferred from homology"/>
<dbReference type="InterPro" id="IPR039198">
    <property type="entry name" value="Srl3/Whi5"/>
</dbReference>
<feature type="compositionally biased region" description="Polar residues" evidence="9">
    <location>
        <begin position="363"/>
        <end position="380"/>
    </location>
</feature>
<keyword evidence="5" id="KW-0678">Repressor</keyword>
<dbReference type="Proteomes" id="UP000258309">
    <property type="component" value="Unassembled WGS sequence"/>
</dbReference>
<evidence type="ECO:0000256" key="5">
    <source>
        <dbReference type="ARBA" id="ARBA00022491"/>
    </source>
</evidence>
<dbReference type="PANTHER" id="PTHR28246">
    <property type="entry name" value="G1-SPECIFIC TRANSCRIPTIONAL REPRESSOR WHI5-RELATED"/>
    <property type="match status" value="1"/>
</dbReference>
<dbReference type="GO" id="GO:0005737">
    <property type="term" value="C:cytoplasm"/>
    <property type="evidence" value="ECO:0007669"/>
    <property type="project" value="UniProtKB-SubCell"/>
</dbReference>
<dbReference type="GO" id="GO:0000082">
    <property type="term" value="P:G1/S transition of mitotic cell cycle"/>
    <property type="evidence" value="ECO:0007669"/>
    <property type="project" value="InterPro"/>
</dbReference>
<feature type="compositionally biased region" description="Basic and acidic residues" evidence="9">
    <location>
        <begin position="707"/>
        <end position="716"/>
    </location>
</feature>
<comment type="subcellular location">
    <subcellularLocation>
        <location evidence="2">Cytoplasm</location>
    </subcellularLocation>
    <subcellularLocation>
        <location evidence="1">Nucleus</location>
    </subcellularLocation>
</comment>
<feature type="compositionally biased region" description="Low complexity" evidence="9">
    <location>
        <begin position="141"/>
        <end position="156"/>
    </location>
</feature>
<evidence type="ECO:0000256" key="3">
    <source>
        <dbReference type="ARBA" id="ARBA00006922"/>
    </source>
</evidence>
<keyword evidence="11" id="KW-1185">Reference proteome</keyword>
<evidence type="ECO:0000256" key="1">
    <source>
        <dbReference type="ARBA" id="ARBA00004123"/>
    </source>
</evidence>
<keyword evidence="8" id="KW-0539">Nucleus</keyword>
<evidence type="ECO:0000256" key="6">
    <source>
        <dbReference type="ARBA" id="ARBA00023015"/>
    </source>
</evidence>
<reference evidence="10 11" key="1">
    <citation type="submission" date="2018-05" db="EMBL/GenBank/DDBJ databases">
        <title>Draft genome sequence of Scytalidium lignicola DSM 105466, a ubiquitous saprotrophic fungus.</title>
        <authorList>
            <person name="Buettner E."/>
            <person name="Gebauer A.M."/>
            <person name="Hofrichter M."/>
            <person name="Liers C."/>
            <person name="Kellner H."/>
        </authorList>
    </citation>
    <scope>NUCLEOTIDE SEQUENCE [LARGE SCALE GENOMIC DNA]</scope>
    <source>
        <strain evidence="10 11">DSM 105466</strain>
    </source>
</reference>
<feature type="compositionally biased region" description="Basic and acidic residues" evidence="9">
    <location>
        <begin position="656"/>
        <end position="667"/>
    </location>
</feature>
<evidence type="ECO:0000313" key="10">
    <source>
        <dbReference type="EMBL" id="RFU23592.1"/>
    </source>
</evidence>
<feature type="compositionally biased region" description="Basic and acidic residues" evidence="9">
    <location>
        <begin position="57"/>
        <end position="67"/>
    </location>
</feature>
<evidence type="ECO:0000256" key="7">
    <source>
        <dbReference type="ARBA" id="ARBA00023163"/>
    </source>
</evidence>
<feature type="region of interest" description="Disordered" evidence="9">
    <location>
        <begin position="427"/>
        <end position="494"/>
    </location>
</feature>
<evidence type="ECO:0000256" key="8">
    <source>
        <dbReference type="ARBA" id="ARBA00023242"/>
    </source>
</evidence>
<feature type="compositionally biased region" description="Polar residues" evidence="9">
    <location>
        <begin position="157"/>
        <end position="175"/>
    </location>
</feature>
<feature type="compositionally biased region" description="Polar residues" evidence="9">
    <location>
        <begin position="121"/>
        <end position="138"/>
    </location>
</feature>
<feature type="region of interest" description="Disordered" evidence="9">
    <location>
        <begin position="696"/>
        <end position="723"/>
    </location>
</feature>
<evidence type="ECO:0000313" key="11">
    <source>
        <dbReference type="Proteomes" id="UP000258309"/>
    </source>
</evidence>
<feature type="region of interest" description="Disordered" evidence="9">
    <location>
        <begin position="105"/>
        <end position="205"/>
    </location>
</feature>
<feature type="compositionally biased region" description="Polar residues" evidence="9">
    <location>
        <begin position="323"/>
        <end position="334"/>
    </location>
</feature>
<dbReference type="GO" id="GO:0003712">
    <property type="term" value="F:transcription coregulator activity"/>
    <property type="evidence" value="ECO:0007669"/>
    <property type="project" value="TreeGrafter"/>
</dbReference>
<sequence length="819" mass="88920">MDPHDLAIAALDAVVAPSEESTGAGRDQAAGNVALERSREDDATDGGMRRGMSSSEVEMKEQAENRSDGTNMQPPVLESEGPENKAIVTKVHQTTTTTEILATSLQSTSSLNSQSTDLHDGTSTSPTSEGFSSQSTNPDGPLSQLSQLAAAQAPLSTNNPEGGSISVVTTSTAGQKRTADGQVKTPISPNGIHFPTHSRNASNASSVASRLGELSSELRTRLSYAMVKVNNGWTSNSIDEVETLASQAGSPASSTSTLQGRRNLITSPRTNIASFQIQPSTNIPLHQDFDLYSRSEPTSRTYESFWRDHSSNSASYYRQSSQGLSINSPRSTKISLGPPADIHPSTHPRRTDAASFSKPPNLPGQSTSDMSQYSQQQFHSPTPTPRTPIRGGNSSSNNRFQDGAAGIRTPTQKTIQEQDAIETLLFMSSPGNSGNLNHAFPPPSRSQTSPQRSPLRTEFSPHIKGTPLDVRSRRTASVRPEANTINGTGGGGGHYNAARAKMTSMDKNDRAREEAIDQLLDEMGDSSSDEELADNLAMQISALILGMTIKTVYNCELVETETETGLGLYGFTEGEGRLDETGQCSAVQLIATGMIQPYLHTGGETGRRGGTLPEDGEYMYQLLLQDMVFFFTPFHFLTVDKSTRDREEKEEEEAKGEERREGEEKSPRRGKMLKKSVDVPKHLRALLYNQIRTSSCTSSLGPQGPVEGRKRKEGRESQTGGCGAGMIRESGELFWGGFETADRDAQRGGAAEKGDWPWAEIGRGGDVRLLDFLRRGYVTVIRTWWDESDGNQFGALVEALTAAKRRKRRKRSPNSSRRF</sequence>
<feature type="non-terminal residue" evidence="10">
    <location>
        <position position="819"/>
    </location>
</feature>
<comment type="caution">
    <text evidence="10">The sequence shown here is derived from an EMBL/GenBank/DDBJ whole genome shotgun (WGS) entry which is preliminary data.</text>
</comment>
<dbReference type="Pfam" id="PF08528">
    <property type="entry name" value="Whi5"/>
    <property type="match status" value="1"/>
</dbReference>
<comment type="similarity">
    <text evidence="3">Belongs to the WHI5/NRM1 family.</text>
</comment>
<name>A0A3E2GR50_SCYLI</name>
<keyword evidence="4" id="KW-0963">Cytoplasm</keyword>
<dbReference type="STRING" id="5539.A0A3E2GR50"/>
<dbReference type="GO" id="GO:0033309">
    <property type="term" value="C:SBF transcription complex"/>
    <property type="evidence" value="ECO:0007669"/>
    <property type="project" value="TreeGrafter"/>
</dbReference>
<dbReference type="AlphaFoldDB" id="A0A3E2GR50"/>
<dbReference type="OrthoDB" id="2359117at2759"/>
<dbReference type="EMBL" id="NCSJ02000734">
    <property type="protein sequence ID" value="RFU23592.1"/>
    <property type="molecule type" value="Genomic_DNA"/>
</dbReference>
<evidence type="ECO:0000256" key="2">
    <source>
        <dbReference type="ARBA" id="ARBA00004496"/>
    </source>
</evidence>
<organism evidence="10 11">
    <name type="scientific">Scytalidium lignicola</name>
    <name type="common">Hyphomycete</name>
    <dbReference type="NCBI Taxonomy" id="5539"/>
    <lineage>
        <taxon>Eukaryota</taxon>
        <taxon>Fungi</taxon>
        <taxon>Dikarya</taxon>
        <taxon>Ascomycota</taxon>
        <taxon>Pezizomycotina</taxon>
        <taxon>Leotiomycetes</taxon>
        <taxon>Leotiomycetes incertae sedis</taxon>
        <taxon>Scytalidium</taxon>
    </lineage>
</organism>
<evidence type="ECO:0000256" key="4">
    <source>
        <dbReference type="ARBA" id="ARBA00022490"/>
    </source>
</evidence>
<keyword evidence="6" id="KW-0805">Transcription regulation</keyword>